<comment type="caution">
    <text evidence="1">The sequence shown here is derived from an EMBL/GenBank/DDBJ whole genome shotgun (WGS) entry which is preliminary data.</text>
</comment>
<dbReference type="EMBL" id="MHJI01000001">
    <property type="protein sequence ID" value="OGY66667.1"/>
    <property type="molecule type" value="Genomic_DNA"/>
</dbReference>
<name>A0A1G1ZS51_9BACT</name>
<gene>
    <name evidence="1" type="ORF">A3A04_01530</name>
</gene>
<proteinExistence type="predicted"/>
<reference evidence="1 2" key="1">
    <citation type="journal article" date="2016" name="Nat. Commun.">
        <title>Thousands of microbial genomes shed light on interconnected biogeochemical processes in an aquifer system.</title>
        <authorList>
            <person name="Anantharaman K."/>
            <person name="Brown C.T."/>
            <person name="Hug L.A."/>
            <person name="Sharon I."/>
            <person name="Castelle C.J."/>
            <person name="Probst A.J."/>
            <person name="Thomas B.C."/>
            <person name="Singh A."/>
            <person name="Wilkins M.J."/>
            <person name="Karaoz U."/>
            <person name="Brodie E.L."/>
            <person name="Williams K.H."/>
            <person name="Hubbard S.S."/>
            <person name="Banfield J.F."/>
        </authorList>
    </citation>
    <scope>NUCLEOTIDE SEQUENCE [LARGE SCALE GENOMIC DNA]</scope>
</reference>
<dbReference type="AlphaFoldDB" id="A0A1G1ZS51"/>
<dbReference type="Proteomes" id="UP000178517">
    <property type="component" value="Unassembled WGS sequence"/>
</dbReference>
<protein>
    <submittedName>
        <fullName evidence="1">Uncharacterized protein</fullName>
    </submittedName>
</protein>
<organism evidence="1 2">
    <name type="scientific">Candidatus Harrisonbacteria bacterium RIFCSPLOWO2_01_FULL_40_28</name>
    <dbReference type="NCBI Taxonomy" id="1798406"/>
    <lineage>
        <taxon>Bacteria</taxon>
        <taxon>Candidatus Harrisoniibacteriota</taxon>
    </lineage>
</organism>
<sequence>MGKGIAKSVRLSLGVELRKQVHVQGGTDEDLILVLQEAPDFIASLAKQLVEKARAIRVDWDGFRILNPKIAIGFPALKRPTLEEIQGSLSYIRSIERDDSTEESVVLKLATVLASTESFVSGNVYERRLVSLRSTGKLLGFQHREWLLEHQKDYPTLMDLLGKVYIDFPGLVVVNGCGNHHVPCVRGHGTQFVGCWDWIARGFDGYGRFAFSSK</sequence>
<accession>A0A1G1ZS51</accession>
<evidence type="ECO:0000313" key="2">
    <source>
        <dbReference type="Proteomes" id="UP000178517"/>
    </source>
</evidence>
<evidence type="ECO:0000313" key="1">
    <source>
        <dbReference type="EMBL" id="OGY66667.1"/>
    </source>
</evidence>